<protein>
    <submittedName>
        <fullName evidence="2">Uncharacterized protein</fullName>
    </submittedName>
</protein>
<dbReference type="Proteomes" id="UP001152795">
    <property type="component" value="Unassembled WGS sequence"/>
</dbReference>
<gene>
    <name evidence="2" type="ORF">PACLA_8A014768</name>
</gene>
<accession>A0A6S7FTI6</accession>
<evidence type="ECO:0000313" key="2">
    <source>
        <dbReference type="EMBL" id="CAB3983314.1"/>
    </source>
</evidence>
<reference evidence="2" key="1">
    <citation type="submission" date="2020-04" db="EMBL/GenBank/DDBJ databases">
        <authorList>
            <person name="Alioto T."/>
            <person name="Alioto T."/>
            <person name="Gomez Garrido J."/>
        </authorList>
    </citation>
    <scope>NUCLEOTIDE SEQUENCE</scope>
    <source>
        <strain evidence="2">A484AB</strain>
    </source>
</reference>
<name>A0A6S7FTI6_PARCT</name>
<dbReference type="PANTHER" id="PTHR36981">
    <property type="entry name" value="ZGC:195170"/>
    <property type="match status" value="1"/>
</dbReference>
<dbReference type="OrthoDB" id="5975471at2759"/>
<feature type="compositionally biased region" description="Acidic residues" evidence="1">
    <location>
        <begin position="30"/>
        <end position="45"/>
    </location>
</feature>
<keyword evidence="3" id="KW-1185">Reference proteome</keyword>
<evidence type="ECO:0000313" key="3">
    <source>
        <dbReference type="Proteomes" id="UP001152795"/>
    </source>
</evidence>
<sequence>MENTYDKQAGEVLPYQFEPEVGGETSNLSEESDSDQGSDLSSSDEEIDHEFERVNVWRLQTLSWCKCGHCTISTKAIECFCCHEKALEYDEYDVLLEQTDSLGERCLTTHTDFQENMLSEGVLKIDVCRYLEENWPLHDGDLEKIHKLYRLVAYQRCSRWVFQILGKKKRRPFPSCVYSKICERFASPDGLYTHFK</sequence>
<proteinExistence type="predicted"/>
<dbReference type="InterPro" id="IPR046815">
    <property type="entry name" value="P2RX7_C"/>
</dbReference>
<evidence type="ECO:0000256" key="1">
    <source>
        <dbReference type="SAM" id="MobiDB-lite"/>
    </source>
</evidence>
<dbReference type="PANTHER" id="PTHR36981:SF1">
    <property type="entry name" value="P2X PURINORECEPTOR 7 INTRACELLULAR DOMAIN-CONTAINING PROTEIN"/>
    <property type="match status" value="1"/>
</dbReference>
<dbReference type="Pfam" id="PF20478">
    <property type="entry name" value="P2RX7_C"/>
    <property type="match status" value="1"/>
</dbReference>
<dbReference type="EMBL" id="CACRXK020000599">
    <property type="protein sequence ID" value="CAB3983314.1"/>
    <property type="molecule type" value="Genomic_DNA"/>
</dbReference>
<comment type="caution">
    <text evidence="2">The sequence shown here is derived from an EMBL/GenBank/DDBJ whole genome shotgun (WGS) entry which is preliminary data.</text>
</comment>
<feature type="region of interest" description="Disordered" evidence="1">
    <location>
        <begin position="1"/>
        <end position="45"/>
    </location>
</feature>
<dbReference type="AlphaFoldDB" id="A0A6S7FTI6"/>
<organism evidence="2 3">
    <name type="scientific">Paramuricea clavata</name>
    <name type="common">Red gorgonian</name>
    <name type="synonym">Violescent sea-whip</name>
    <dbReference type="NCBI Taxonomy" id="317549"/>
    <lineage>
        <taxon>Eukaryota</taxon>
        <taxon>Metazoa</taxon>
        <taxon>Cnidaria</taxon>
        <taxon>Anthozoa</taxon>
        <taxon>Octocorallia</taxon>
        <taxon>Malacalcyonacea</taxon>
        <taxon>Plexauridae</taxon>
        <taxon>Paramuricea</taxon>
    </lineage>
</organism>